<gene>
    <name evidence="1" type="ORF">QLS65_08780</name>
</gene>
<evidence type="ECO:0008006" key="3">
    <source>
        <dbReference type="Google" id="ProtNLM"/>
    </source>
</evidence>
<dbReference type="RefSeq" id="WP_282716851.1">
    <property type="nucleotide sequence ID" value="NZ_JASCRZ010000003.1"/>
</dbReference>
<name>A0ABT6V9S6_9FLAO</name>
<organism evidence="1 2">
    <name type="scientific">Flavobacterium algoritolerans</name>
    <dbReference type="NCBI Taxonomy" id="3041254"/>
    <lineage>
        <taxon>Bacteria</taxon>
        <taxon>Pseudomonadati</taxon>
        <taxon>Bacteroidota</taxon>
        <taxon>Flavobacteriia</taxon>
        <taxon>Flavobacteriales</taxon>
        <taxon>Flavobacteriaceae</taxon>
        <taxon>Flavobacterium</taxon>
    </lineage>
</organism>
<evidence type="ECO:0000313" key="2">
    <source>
        <dbReference type="Proteomes" id="UP001243403"/>
    </source>
</evidence>
<proteinExistence type="predicted"/>
<dbReference type="EMBL" id="JASCRZ010000003">
    <property type="protein sequence ID" value="MDI5894983.1"/>
    <property type="molecule type" value="Genomic_DNA"/>
</dbReference>
<comment type="caution">
    <text evidence="1">The sequence shown here is derived from an EMBL/GenBank/DDBJ whole genome shotgun (WGS) entry which is preliminary data.</text>
</comment>
<sequence>MNYFKNIFQKSSPKTDLKKLKVELKKEDLIKQESTIKDVEGLKVFFEKLKSHGIKRYDNFFNLCIISSIANSDIMLLKHQIALTDQKLEKLLAARMLALVIIEYLQDMNDLLGNKLVKEMNENSFKEFIPKLRELNSEFAQIRKKHQSVLSNIRNNIAAHKTKNGLSLVNQIFNLNPSEIMEMGNEGCIVDNNFTKETTKIIYRIIQEAEENKKKAGKS</sequence>
<dbReference type="Proteomes" id="UP001243403">
    <property type="component" value="Unassembled WGS sequence"/>
</dbReference>
<keyword evidence="2" id="KW-1185">Reference proteome</keyword>
<evidence type="ECO:0000313" key="1">
    <source>
        <dbReference type="EMBL" id="MDI5894983.1"/>
    </source>
</evidence>
<protein>
    <recommendedName>
        <fullName evidence="3">HEPN AbiU2-like domain-containing protein</fullName>
    </recommendedName>
</protein>
<reference evidence="1 2" key="1">
    <citation type="submission" date="2023-04" db="EMBL/GenBank/DDBJ databases">
        <title>Two novel species of Flavobacterium.</title>
        <authorList>
            <person name="Liu Q."/>
            <person name="Xin Y.-H."/>
        </authorList>
    </citation>
    <scope>NUCLEOTIDE SEQUENCE [LARGE SCALE GENOMIC DNA]</scope>
    <source>
        <strain evidence="1 2">LB1P51</strain>
    </source>
</reference>
<accession>A0ABT6V9S6</accession>